<dbReference type="Pfam" id="PF00075">
    <property type="entry name" value="RNase_H"/>
    <property type="match status" value="1"/>
</dbReference>
<evidence type="ECO:0000313" key="2">
    <source>
        <dbReference type="EMBL" id="GBM44584.1"/>
    </source>
</evidence>
<accession>A0A4Y2FY43</accession>
<protein>
    <recommendedName>
        <fullName evidence="1">RNase H type-1 domain-containing protein</fullName>
    </recommendedName>
</protein>
<dbReference type="PROSITE" id="PS50879">
    <property type="entry name" value="RNASE_H_1"/>
    <property type="match status" value="1"/>
</dbReference>
<dbReference type="EMBL" id="BGPR01001069">
    <property type="protein sequence ID" value="GBM44584.1"/>
    <property type="molecule type" value="Genomic_DNA"/>
</dbReference>
<dbReference type="CDD" id="cd09276">
    <property type="entry name" value="Rnase_HI_RT_non_LTR"/>
    <property type="match status" value="1"/>
</dbReference>
<dbReference type="OrthoDB" id="6514649at2759"/>
<dbReference type="Gene3D" id="3.30.420.10">
    <property type="entry name" value="Ribonuclease H-like superfamily/Ribonuclease H"/>
    <property type="match status" value="1"/>
</dbReference>
<evidence type="ECO:0000259" key="1">
    <source>
        <dbReference type="PROSITE" id="PS50879"/>
    </source>
</evidence>
<dbReference type="GO" id="GO:0003676">
    <property type="term" value="F:nucleic acid binding"/>
    <property type="evidence" value="ECO:0007669"/>
    <property type="project" value="InterPro"/>
</dbReference>
<keyword evidence="3" id="KW-1185">Reference proteome</keyword>
<dbReference type="GO" id="GO:0004523">
    <property type="term" value="F:RNA-DNA hybrid ribonuclease activity"/>
    <property type="evidence" value="ECO:0007669"/>
    <property type="project" value="InterPro"/>
</dbReference>
<name>A0A4Y2FY43_ARAVE</name>
<dbReference type="InterPro" id="IPR012337">
    <property type="entry name" value="RNaseH-like_sf"/>
</dbReference>
<organism evidence="2 3">
    <name type="scientific">Araneus ventricosus</name>
    <name type="common">Orbweaver spider</name>
    <name type="synonym">Epeira ventricosa</name>
    <dbReference type="NCBI Taxonomy" id="182803"/>
    <lineage>
        <taxon>Eukaryota</taxon>
        <taxon>Metazoa</taxon>
        <taxon>Ecdysozoa</taxon>
        <taxon>Arthropoda</taxon>
        <taxon>Chelicerata</taxon>
        <taxon>Arachnida</taxon>
        <taxon>Araneae</taxon>
        <taxon>Araneomorphae</taxon>
        <taxon>Entelegynae</taxon>
        <taxon>Araneoidea</taxon>
        <taxon>Araneidae</taxon>
        <taxon>Araneus</taxon>
    </lineage>
</organism>
<dbReference type="SUPFAM" id="SSF53098">
    <property type="entry name" value="Ribonuclease H-like"/>
    <property type="match status" value="1"/>
</dbReference>
<evidence type="ECO:0000313" key="3">
    <source>
        <dbReference type="Proteomes" id="UP000499080"/>
    </source>
</evidence>
<dbReference type="InterPro" id="IPR002156">
    <property type="entry name" value="RNaseH_domain"/>
</dbReference>
<proteinExistence type="predicted"/>
<feature type="domain" description="RNase H type-1" evidence="1">
    <location>
        <begin position="72"/>
        <end position="200"/>
    </location>
</feature>
<dbReference type="AlphaFoldDB" id="A0A4Y2FY43"/>
<sequence>MLYRTVIERMLACGAAVWCLDPPLQLEARVAAIRSLNISLPNTLTTLVPGEVEKGKTDWAEEQISLVDGLGITLGTYIYMYGSKTEKGVGLAFCVWSEQKIVCRWLAKLQDYNTVFQEELLALKHATDIATILSHQPIAILLYNQASVQAAANPRSRSTTAREICKSLITNKCIHISWIKSHVGYAGNEEVDGLAKEAAESDRDPLFVKAPIYFLKINQEKNDG</sequence>
<dbReference type="Proteomes" id="UP000499080">
    <property type="component" value="Unassembled WGS sequence"/>
</dbReference>
<reference evidence="2 3" key="1">
    <citation type="journal article" date="2019" name="Sci. Rep.">
        <title>Orb-weaving spider Araneus ventricosus genome elucidates the spidroin gene catalogue.</title>
        <authorList>
            <person name="Kono N."/>
            <person name="Nakamura H."/>
            <person name="Ohtoshi R."/>
            <person name="Moran D.A.P."/>
            <person name="Shinohara A."/>
            <person name="Yoshida Y."/>
            <person name="Fujiwara M."/>
            <person name="Mori M."/>
            <person name="Tomita M."/>
            <person name="Arakawa K."/>
        </authorList>
    </citation>
    <scope>NUCLEOTIDE SEQUENCE [LARGE SCALE GENOMIC DNA]</scope>
</reference>
<comment type="caution">
    <text evidence="2">The sequence shown here is derived from an EMBL/GenBank/DDBJ whole genome shotgun (WGS) entry which is preliminary data.</text>
</comment>
<gene>
    <name evidence="2" type="ORF">AVEN_250563_1</name>
</gene>
<dbReference type="InterPro" id="IPR036397">
    <property type="entry name" value="RNaseH_sf"/>
</dbReference>